<organism evidence="2 3">
    <name type="scientific">Platanthera guangdongensis</name>
    <dbReference type="NCBI Taxonomy" id="2320717"/>
    <lineage>
        <taxon>Eukaryota</taxon>
        <taxon>Viridiplantae</taxon>
        <taxon>Streptophyta</taxon>
        <taxon>Embryophyta</taxon>
        <taxon>Tracheophyta</taxon>
        <taxon>Spermatophyta</taxon>
        <taxon>Magnoliopsida</taxon>
        <taxon>Liliopsida</taxon>
        <taxon>Asparagales</taxon>
        <taxon>Orchidaceae</taxon>
        <taxon>Orchidoideae</taxon>
        <taxon>Orchideae</taxon>
        <taxon>Orchidinae</taxon>
        <taxon>Platanthera</taxon>
    </lineage>
</organism>
<dbReference type="SMART" id="SM01376">
    <property type="entry name" value="eIF-5a"/>
    <property type="match status" value="1"/>
</dbReference>
<dbReference type="Pfam" id="PF01287">
    <property type="entry name" value="eIF-5a"/>
    <property type="match status" value="1"/>
</dbReference>
<evidence type="ECO:0000313" key="2">
    <source>
        <dbReference type="EMBL" id="KAK8968630.1"/>
    </source>
</evidence>
<evidence type="ECO:0000313" key="3">
    <source>
        <dbReference type="Proteomes" id="UP001412067"/>
    </source>
</evidence>
<dbReference type="Proteomes" id="UP001412067">
    <property type="component" value="Unassembled WGS sequence"/>
</dbReference>
<dbReference type="InterPro" id="IPR001884">
    <property type="entry name" value="IF5A-like"/>
</dbReference>
<evidence type="ECO:0000259" key="1">
    <source>
        <dbReference type="SMART" id="SM01376"/>
    </source>
</evidence>
<dbReference type="SUPFAM" id="SSF50249">
    <property type="entry name" value="Nucleic acid-binding proteins"/>
    <property type="match status" value="1"/>
</dbReference>
<keyword evidence="3" id="KW-1185">Reference proteome</keyword>
<dbReference type="Gene3D" id="2.40.50.140">
    <property type="entry name" value="Nucleic acid-binding proteins"/>
    <property type="match status" value="1"/>
</dbReference>
<reference evidence="2 3" key="1">
    <citation type="journal article" date="2022" name="Nat. Plants">
        <title>Genomes of leafy and leafless Platanthera orchids illuminate the evolution of mycoheterotrophy.</title>
        <authorList>
            <person name="Li M.H."/>
            <person name="Liu K.W."/>
            <person name="Li Z."/>
            <person name="Lu H.C."/>
            <person name="Ye Q.L."/>
            <person name="Zhang D."/>
            <person name="Wang J.Y."/>
            <person name="Li Y.F."/>
            <person name="Zhong Z.M."/>
            <person name="Liu X."/>
            <person name="Yu X."/>
            <person name="Liu D.K."/>
            <person name="Tu X.D."/>
            <person name="Liu B."/>
            <person name="Hao Y."/>
            <person name="Liao X.Y."/>
            <person name="Jiang Y.T."/>
            <person name="Sun W.H."/>
            <person name="Chen J."/>
            <person name="Chen Y.Q."/>
            <person name="Ai Y."/>
            <person name="Zhai J.W."/>
            <person name="Wu S.S."/>
            <person name="Zhou Z."/>
            <person name="Hsiao Y.Y."/>
            <person name="Wu W.L."/>
            <person name="Chen Y.Y."/>
            <person name="Lin Y.F."/>
            <person name="Hsu J.L."/>
            <person name="Li C.Y."/>
            <person name="Wang Z.W."/>
            <person name="Zhao X."/>
            <person name="Zhong W.Y."/>
            <person name="Ma X.K."/>
            <person name="Ma L."/>
            <person name="Huang J."/>
            <person name="Chen G.Z."/>
            <person name="Huang M.Z."/>
            <person name="Huang L."/>
            <person name="Peng D.H."/>
            <person name="Luo Y.B."/>
            <person name="Zou S.Q."/>
            <person name="Chen S.P."/>
            <person name="Lan S."/>
            <person name="Tsai W.C."/>
            <person name="Van de Peer Y."/>
            <person name="Liu Z.J."/>
        </authorList>
    </citation>
    <scope>NUCLEOTIDE SEQUENCE [LARGE SCALE GENOMIC DNA]</scope>
    <source>
        <strain evidence="2">Lor288</strain>
    </source>
</reference>
<sequence length="370" mass="41279">MPLEPLQRHALLAVQLVEAVPHVNRTDYQLIDIAEDGFLSLLTENGNTKDDLKLPTDESLLAQFCGSQFVNGGDPVAGQRTDISSVLVSNAVWDSEQGSSDGLQVLSIGWLHGGVGVGYWTELRISLPELYDGFCLLARDLHRFEFKDDTVSAIIRDSSSITTIVWNTQIILEASTISQSFSFSELSSKVNVTEAETEEALAIMLSSGKKAADINKSDLPEVFGFLAVVVGKVIMCKMAIHISITEDQLKLMVVIVLEKDFNWGKLLIKSLIEKIGFATIHFGRIPSIIPSRSFFHFEWCRFTWKKLHVIPSFFKEGEKFFRSNPTSPISLSYESSCCNRQIHDIPPQNTTLSSSPYHSIQINSKLSTFW</sequence>
<name>A0ABR2MYT0_9ASPA</name>
<proteinExistence type="predicted"/>
<dbReference type="PANTHER" id="PTHR11673">
    <property type="entry name" value="TRANSLATION INITIATION FACTOR 5A FAMILY MEMBER"/>
    <property type="match status" value="1"/>
</dbReference>
<protein>
    <recommendedName>
        <fullName evidence="1">Translation initiation factor 5A C-terminal domain-containing protein</fullName>
    </recommendedName>
</protein>
<dbReference type="EMBL" id="JBBWWR010000004">
    <property type="protein sequence ID" value="KAK8968630.1"/>
    <property type="molecule type" value="Genomic_DNA"/>
</dbReference>
<feature type="domain" description="Translation initiation factor 5A C-terminal" evidence="1">
    <location>
        <begin position="22"/>
        <end position="86"/>
    </location>
</feature>
<accession>A0ABR2MYT0</accession>
<gene>
    <name evidence="2" type="ORF">KSP40_PGU009011</name>
</gene>
<comment type="caution">
    <text evidence="2">The sequence shown here is derived from an EMBL/GenBank/DDBJ whole genome shotgun (WGS) entry which is preliminary data.</text>
</comment>
<dbReference type="InterPro" id="IPR020189">
    <property type="entry name" value="IF5A_C"/>
</dbReference>
<dbReference type="InterPro" id="IPR012340">
    <property type="entry name" value="NA-bd_OB-fold"/>
</dbReference>